<evidence type="ECO:0000256" key="1">
    <source>
        <dbReference type="ARBA" id="ARBA00004651"/>
    </source>
</evidence>
<dbReference type="RefSeq" id="WP_369331699.1">
    <property type="nucleotide sequence ID" value="NZ_JAULBC010000008.1"/>
</dbReference>
<sequence length="154" mass="17746">MYPTETEPSLLEIELGLDREPASLWQRFANFLIDRIVFCVFLFFLGFIAALVDARQTAIYVEEIKGNFFLNYLVTCVVLMIFYTLVEGMCGGRTLGKLITRTRVVREDGAPFGWKDALLRSLCRVVPFEELSAFFGDGFWHDKWTKTKVVKIIN</sequence>
<gene>
    <name evidence="8" type="ORF">QTN47_22435</name>
</gene>
<keyword evidence="5 6" id="KW-0472">Membrane</keyword>
<dbReference type="PANTHER" id="PTHR36115:SF4">
    <property type="entry name" value="MEMBRANE PROTEIN"/>
    <property type="match status" value="1"/>
</dbReference>
<dbReference type="EMBL" id="JAULBC010000008">
    <property type="protein sequence ID" value="MEX6690285.1"/>
    <property type="molecule type" value="Genomic_DNA"/>
</dbReference>
<keyword evidence="2" id="KW-1003">Cell membrane</keyword>
<dbReference type="InterPro" id="IPR010432">
    <property type="entry name" value="RDD"/>
</dbReference>
<protein>
    <submittedName>
        <fullName evidence="8">RDD family protein</fullName>
    </submittedName>
</protein>
<proteinExistence type="predicted"/>
<dbReference type="Pfam" id="PF06271">
    <property type="entry name" value="RDD"/>
    <property type="match status" value="1"/>
</dbReference>
<keyword evidence="4 6" id="KW-1133">Transmembrane helix</keyword>
<reference evidence="8 9" key="1">
    <citation type="submission" date="2023-07" db="EMBL/GenBank/DDBJ databases">
        <authorList>
            <person name="Lian W.-H."/>
        </authorList>
    </citation>
    <scope>NUCLEOTIDE SEQUENCE [LARGE SCALE GENOMIC DNA]</scope>
    <source>
        <strain evidence="8 9">SYSU DXS3180</strain>
    </source>
</reference>
<evidence type="ECO:0000256" key="2">
    <source>
        <dbReference type="ARBA" id="ARBA00022475"/>
    </source>
</evidence>
<evidence type="ECO:0000256" key="4">
    <source>
        <dbReference type="ARBA" id="ARBA00022989"/>
    </source>
</evidence>
<accession>A0ABV3ZLC1</accession>
<comment type="caution">
    <text evidence="8">The sequence shown here is derived from an EMBL/GenBank/DDBJ whole genome shotgun (WGS) entry which is preliminary data.</text>
</comment>
<evidence type="ECO:0000313" key="9">
    <source>
        <dbReference type="Proteomes" id="UP001560573"/>
    </source>
</evidence>
<name>A0ABV3ZLC1_9BACT</name>
<evidence type="ECO:0000313" key="8">
    <source>
        <dbReference type="EMBL" id="MEX6690285.1"/>
    </source>
</evidence>
<feature type="domain" description="RDD" evidence="7">
    <location>
        <begin position="21"/>
        <end position="134"/>
    </location>
</feature>
<keyword evidence="9" id="KW-1185">Reference proteome</keyword>
<evidence type="ECO:0000259" key="7">
    <source>
        <dbReference type="Pfam" id="PF06271"/>
    </source>
</evidence>
<evidence type="ECO:0000256" key="3">
    <source>
        <dbReference type="ARBA" id="ARBA00022692"/>
    </source>
</evidence>
<feature type="transmembrane region" description="Helical" evidence="6">
    <location>
        <begin position="68"/>
        <end position="86"/>
    </location>
</feature>
<feature type="transmembrane region" description="Helical" evidence="6">
    <location>
        <begin position="32"/>
        <end position="52"/>
    </location>
</feature>
<evidence type="ECO:0000256" key="5">
    <source>
        <dbReference type="ARBA" id="ARBA00023136"/>
    </source>
</evidence>
<dbReference type="PANTHER" id="PTHR36115">
    <property type="entry name" value="PROLINE-RICH ANTIGEN HOMOLOG-RELATED"/>
    <property type="match status" value="1"/>
</dbReference>
<comment type="subcellular location">
    <subcellularLocation>
        <location evidence="1">Cell membrane</location>
        <topology evidence="1">Multi-pass membrane protein</topology>
    </subcellularLocation>
</comment>
<dbReference type="InterPro" id="IPR051791">
    <property type="entry name" value="Pra-immunoreactive"/>
</dbReference>
<organism evidence="8 9">
    <name type="scientific">Danxiaibacter flavus</name>
    <dbReference type="NCBI Taxonomy" id="3049108"/>
    <lineage>
        <taxon>Bacteria</taxon>
        <taxon>Pseudomonadati</taxon>
        <taxon>Bacteroidota</taxon>
        <taxon>Chitinophagia</taxon>
        <taxon>Chitinophagales</taxon>
        <taxon>Chitinophagaceae</taxon>
        <taxon>Danxiaibacter</taxon>
    </lineage>
</organism>
<evidence type="ECO:0000256" key="6">
    <source>
        <dbReference type="SAM" id="Phobius"/>
    </source>
</evidence>
<dbReference type="Proteomes" id="UP001560573">
    <property type="component" value="Unassembled WGS sequence"/>
</dbReference>
<keyword evidence="3 6" id="KW-0812">Transmembrane</keyword>